<dbReference type="Proteomes" id="UP001217838">
    <property type="component" value="Unassembled WGS sequence"/>
</dbReference>
<evidence type="ECO:0000256" key="6">
    <source>
        <dbReference type="ARBA" id="ARBA00022695"/>
    </source>
</evidence>
<dbReference type="InterPro" id="IPR004821">
    <property type="entry name" value="Cyt_trans-like"/>
</dbReference>
<dbReference type="EC" id="2.7.7.18" evidence="11"/>
<dbReference type="SUPFAM" id="SSF52374">
    <property type="entry name" value="Nucleotidylyl transferase"/>
    <property type="match status" value="1"/>
</dbReference>
<evidence type="ECO:0000256" key="4">
    <source>
        <dbReference type="ARBA" id="ARBA00022642"/>
    </source>
</evidence>
<dbReference type="SUPFAM" id="SSF48179">
    <property type="entry name" value="6-phosphogluconate dehydrogenase C-terminal domain-like"/>
    <property type="match status" value="1"/>
</dbReference>
<dbReference type="InterPro" id="IPR014729">
    <property type="entry name" value="Rossmann-like_a/b/a_fold"/>
</dbReference>
<evidence type="ECO:0000256" key="11">
    <source>
        <dbReference type="HAMAP-Rule" id="MF_00244"/>
    </source>
</evidence>
<dbReference type="EMBL" id="JAQNDN010000002">
    <property type="protein sequence ID" value="MDC0667586.1"/>
    <property type="molecule type" value="Genomic_DNA"/>
</dbReference>
<dbReference type="Gene3D" id="3.40.50.720">
    <property type="entry name" value="NAD(P)-binding Rossmann-like Domain"/>
    <property type="match status" value="1"/>
</dbReference>
<feature type="domain" description="DUF2520" evidence="13">
    <location>
        <begin position="313"/>
        <end position="438"/>
    </location>
</feature>
<comment type="pathway">
    <text evidence="2 11">Cofactor biosynthesis; NAD(+) biosynthesis; deamido-NAD(+) from nicotinate D-ribonucleotide: step 1/1.</text>
</comment>
<dbReference type="Pfam" id="PF10728">
    <property type="entry name" value="DUF2520"/>
    <property type="match status" value="1"/>
</dbReference>
<comment type="function">
    <text evidence="1 11">Catalyzes the reversible adenylation of nicotinate mononucleotide (NaMN) to nicotinic acid adenine dinucleotide (NaAD).</text>
</comment>
<evidence type="ECO:0000256" key="7">
    <source>
        <dbReference type="ARBA" id="ARBA00022741"/>
    </source>
</evidence>
<keyword evidence="8 11" id="KW-0067">ATP-binding</keyword>
<feature type="domain" description="Cytidyltransferase-like" evidence="12">
    <location>
        <begin position="8"/>
        <end position="163"/>
    </location>
</feature>
<dbReference type="InterPro" id="IPR037108">
    <property type="entry name" value="TM1727-like_C_sf"/>
</dbReference>
<evidence type="ECO:0000256" key="9">
    <source>
        <dbReference type="ARBA" id="ARBA00023027"/>
    </source>
</evidence>
<proteinExistence type="inferred from homology"/>
<keyword evidence="6 11" id="KW-0548">Nucleotidyltransferase</keyword>
<dbReference type="HAMAP" id="MF_00244">
    <property type="entry name" value="NaMN_adenylyltr"/>
    <property type="match status" value="1"/>
</dbReference>
<evidence type="ECO:0000256" key="5">
    <source>
        <dbReference type="ARBA" id="ARBA00022679"/>
    </source>
</evidence>
<evidence type="ECO:0000313" key="15">
    <source>
        <dbReference type="Proteomes" id="UP001217838"/>
    </source>
</evidence>
<dbReference type="RefSeq" id="WP_271995749.1">
    <property type="nucleotide sequence ID" value="NZ_JAQNDN010000002.1"/>
</dbReference>
<dbReference type="PANTHER" id="PTHR39321:SF3">
    <property type="entry name" value="PHOSPHOPANTETHEINE ADENYLYLTRANSFERASE"/>
    <property type="match status" value="1"/>
</dbReference>
<evidence type="ECO:0000256" key="2">
    <source>
        <dbReference type="ARBA" id="ARBA00005019"/>
    </source>
</evidence>
<name>A0ABT5B0H1_9BACT</name>
<dbReference type="Gene3D" id="1.10.1040.20">
    <property type="entry name" value="ProC-like, C-terminal domain"/>
    <property type="match status" value="1"/>
</dbReference>
<gene>
    <name evidence="11" type="primary">nadD</name>
    <name evidence="14" type="ORF">POL58_07550</name>
</gene>
<evidence type="ECO:0000256" key="8">
    <source>
        <dbReference type="ARBA" id="ARBA00022840"/>
    </source>
</evidence>
<accession>A0ABT5B0H1</accession>
<dbReference type="CDD" id="cd02165">
    <property type="entry name" value="NMNAT"/>
    <property type="match status" value="1"/>
</dbReference>
<dbReference type="Pfam" id="PF01467">
    <property type="entry name" value="CTP_transf_like"/>
    <property type="match status" value="1"/>
</dbReference>
<comment type="catalytic activity">
    <reaction evidence="10 11">
        <text>nicotinate beta-D-ribonucleotide + ATP + H(+) = deamido-NAD(+) + diphosphate</text>
        <dbReference type="Rhea" id="RHEA:22860"/>
        <dbReference type="ChEBI" id="CHEBI:15378"/>
        <dbReference type="ChEBI" id="CHEBI:30616"/>
        <dbReference type="ChEBI" id="CHEBI:33019"/>
        <dbReference type="ChEBI" id="CHEBI:57502"/>
        <dbReference type="ChEBI" id="CHEBI:58437"/>
        <dbReference type="EC" id="2.7.7.18"/>
    </reaction>
</comment>
<comment type="caution">
    <text evidence="14">The sequence shown here is derived from an EMBL/GenBank/DDBJ whole genome shotgun (WGS) entry which is preliminary data.</text>
</comment>
<protein>
    <recommendedName>
        <fullName evidence="11">Probable nicotinate-nucleotide adenylyltransferase</fullName>
        <ecNumber evidence="11">2.7.7.18</ecNumber>
    </recommendedName>
    <alternativeName>
        <fullName evidence="11">Deamido-NAD(+) diphosphorylase</fullName>
    </alternativeName>
    <alternativeName>
        <fullName evidence="11">Deamido-NAD(+) pyrophosphorylase</fullName>
    </alternativeName>
    <alternativeName>
        <fullName evidence="11">Nicotinate mononucleotide adenylyltransferase</fullName>
        <shortName evidence="11">NaMN adenylyltransferase</shortName>
    </alternativeName>
</protein>
<keyword evidence="9 11" id="KW-0520">NAD</keyword>
<evidence type="ECO:0000256" key="10">
    <source>
        <dbReference type="ARBA" id="ARBA00048721"/>
    </source>
</evidence>
<dbReference type="Gene3D" id="3.40.50.620">
    <property type="entry name" value="HUPs"/>
    <property type="match status" value="1"/>
</dbReference>
<keyword evidence="5 11" id="KW-0808">Transferase</keyword>
<evidence type="ECO:0000256" key="3">
    <source>
        <dbReference type="ARBA" id="ARBA00009014"/>
    </source>
</evidence>
<organism evidence="14 15">
    <name type="scientific">Nannocystis radixulma</name>
    <dbReference type="NCBI Taxonomy" id="2995305"/>
    <lineage>
        <taxon>Bacteria</taxon>
        <taxon>Pseudomonadati</taxon>
        <taxon>Myxococcota</taxon>
        <taxon>Polyangia</taxon>
        <taxon>Nannocystales</taxon>
        <taxon>Nannocystaceae</taxon>
        <taxon>Nannocystis</taxon>
    </lineage>
</organism>
<evidence type="ECO:0000259" key="13">
    <source>
        <dbReference type="Pfam" id="PF10728"/>
    </source>
</evidence>
<evidence type="ECO:0000259" key="12">
    <source>
        <dbReference type="Pfam" id="PF01467"/>
    </source>
</evidence>
<evidence type="ECO:0000313" key="14">
    <source>
        <dbReference type="EMBL" id="MDC0667586.1"/>
    </source>
</evidence>
<reference evidence="14 15" key="1">
    <citation type="submission" date="2022-11" db="EMBL/GenBank/DDBJ databases">
        <title>Minimal conservation of predation-associated metabolite biosynthetic gene clusters underscores biosynthetic potential of Myxococcota including descriptions for ten novel species: Archangium lansinium sp. nov., Myxococcus landrumus sp. nov., Nannocystis bai.</title>
        <authorList>
            <person name="Ahearne A."/>
            <person name="Stevens C."/>
            <person name="Dowd S."/>
        </authorList>
    </citation>
    <scope>NUCLEOTIDE SEQUENCE [LARGE SCALE GENOMIC DNA]</scope>
    <source>
        <strain evidence="14 15">NCELM</strain>
    </source>
</reference>
<dbReference type="InterPro" id="IPR018931">
    <property type="entry name" value="DUF2520"/>
</dbReference>
<dbReference type="InterPro" id="IPR005248">
    <property type="entry name" value="NadD/NMNAT"/>
</dbReference>
<keyword evidence="7 11" id="KW-0547">Nucleotide-binding</keyword>
<dbReference type="InterPro" id="IPR008927">
    <property type="entry name" value="6-PGluconate_DH-like_C_sf"/>
</dbReference>
<keyword evidence="4 11" id="KW-0662">Pyridine nucleotide biosynthesis</keyword>
<sequence length="455" mass="48201">MERPVLAVLGGSFDPPHLGHALIPTYLLARGLADRVLVAPCWSHPFAKQMMPFADRLALTRLAMASQAETVEVSDVEARLAARRGGEGPSYSYDLLRAVAEEHPEFAVRLVVGSDIVVRGELARWHRAAEIAAEFSPIVVPRVGFADAEDCALPEISSTAVRAWLAAGDDPEAQEALTMAVPAAVLKRIRGGHEGHVWLFGRGNVSTHAEPWLRERGWTAAVGSARGLVDGTCELPAGTPDAIWLLGQDGWLAAAAEALVRRGAPRVPVLHAAGSVVAREGLAAAAAAGHPVGTLHPICSLRRERPGSRLGSCVFGLEGDPEARAMALRWIGPQAHLDLQGLNAEQRTRYHAACALAGNHVAVLAERAAETMRSLGLPGPTTTRAIGELLRSALDNLLALGMPHGVSGPAARGDLAALKRHEAALEGEASALYRVLSAQLVELLRVEIELLAARR</sequence>
<keyword evidence="15" id="KW-1185">Reference proteome</keyword>
<evidence type="ECO:0000256" key="1">
    <source>
        <dbReference type="ARBA" id="ARBA00002324"/>
    </source>
</evidence>
<comment type="similarity">
    <text evidence="3 11">Belongs to the NadD family.</text>
</comment>
<dbReference type="PANTHER" id="PTHR39321">
    <property type="entry name" value="NICOTINATE-NUCLEOTIDE ADENYLYLTRANSFERASE-RELATED"/>
    <property type="match status" value="1"/>
</dbReference>